<sequence length="64" mass="7301">MMQMFNYPQGEGGQSGACFECERETLRWYDRVCSLQLPPLLSRFALRSTRLQTTVSMGGMVYGD</sequence>
<proteinExistence type="predicted"/>
<reference evidence="1 2" key="1">
    <citation type="journal article" date="2010" name="J. Bacteriol.">
        <title>Complete genome sequence of Enterobacter cloacae subsp. cloacae type strain ATCC 13047.</title>
        <authorList>
            <person name="Ren Y."/>
            <person name="Ren Y."/>
            <person name="Zhou Z."/>
            <person name="Guo X."/>
            <person name="Li Y."/>
            <person name="Feng L."/>
            <person name="Wang L."/>
        </authorList>
    </citation>
    <scope>NUCLEOTIDE SEQUENCE [LARGE SCALE GENOMIC DNA]</scope>
    <source>
        <strain evidence="2">ATCC 13047 / DSM 30054 / NBRC 13535 / NCTC 10005 / WDCM 00083 / NCDC 279-56</strain>
    </source>
</reference>
<dbReference type="HOGENOM" id="CLU_2879959_0_0_6"/>
<evidence type="ECO:0000313" key="2">
    <source>
        <dbReference type="Proteomes" id="UP000002363"/>
    </source>
</evidence>
<organism evidence="1 2">
    <name type="scientific">Enterobacter cloacae subsp. cloacae (strain ATCC 13047 / DSM 30054 / NBRC 13535 / NCTC 10005 / WDCM 00083 / NCDC 279-56)</name>
    <dbReference type="NCBI Taxonomy" id="716541"/>
    <lineage>
        <taxon>Bacteria</taxon>
        <taxon>Pseudomonadati</taxon>
        <taxon>Pseudomonadota</taxon>
        <taxon>Gammaproteobacteria</taxon>
        <taxon>Enterobacterales</taxon>
        <taxon>Enterobacteriaceae</taxon>
        <taxon>Enterobacter</taxon>
        <taxon>Enterobacter cloacae complex</taxon>
    </lineage>
</organism>
<protein>
    <submittedName>
        <fullName evidence="1">Uncharacterized protein</fullName>
    </submittedName>
</protein>
<keyword evidence="2" id="KW-1185">Reference proteome</keyword>
<dbReference type="OrthoDB" id="6605445at2"/>
<accession>A0A0H3CKT2</accession>
<gene>
    <name evidence="1" type="ordered locus">ECL_02224</name>
</gene>
<dbReference type="KEGG" id="enc:ECL_02224"/>
<dbReference type="Proteomes" id="UP000002363">
    <property type="component" value="Chromosome"/>
</dbReference>
<evidence type="ECO:0000313" key="1">
    <source>
        <dbReference type="EMBL" id="ADF61772.1"/>
    </source>
</evidence>
<dbReference type="STRING" id="716541.ECL_02224"/>
<name>A0A0H3CKT2_ENTCC</name>
<dbReference type="AlphaFoldDB" id="A0A0H3CKT2"/>
<dbReference type="EnsemblBacteria" id="ADF61772">
    <property type="protein sequence ID" value="ADF61772"/>
    <property type="gene ID" value="ECL_02224"/>
</dbReference>
<dbReference type="EMBL" id="CP001918">
    <property type="protein sequence ID" value="ADF61772.1"/>
    <property type="molecule type" value="Genomic_DNA"/>
</dbReference>